<dbReference type="PANTHER" id="PTHR24242">
    <property type="entry name" value="G-PROTEIN COUPLED RECEPTOR"/>
    <property type="match status" value="1"/>
</dbReference>
<keyword evidence="3 14" id="KW-0716">Sensory transduction</keyword>
<dbReference type="PROSITE" id="PS50262">
    <property type="entry name" value="G_PROTEIN_RECEP_F1_2"/>
    <property type="match status" value="1"/>
</dbReference>
<comment type="caution">
    <text evidence="14">Lacks conserved residue(s) required for the propagation of feature annotation.</text>
</comment>
<evidence type="ECO:0000256" key="14">
    <source>
        <dbReference type="RuleBase" id="RU363047"/>
    </source>
</evidence>
<dbReference type="Pfam" id="PF00001">
    <property type="entry name" value="7tm_1"/>
    <property type="match status" value="1"/>
</dbReference>
<evidence type="ECO:0000256" key="11">
    <source>
        <dbReference type="ARBA" id="ARBA00023180"/>
    </source>
</evidence>
<keyword evidence="17" id="KW-1185">Reference proteome</keyword>
<comment type="similarity">
    <text evidence="13">Belongs to the G-protein coupled receptor 1 family.</text>
</comment>
<evidence type="ECO:0000313" key="16">
    <source>
        <dbReference type="EMBL" id="CAI9531641.1"/>
    </source>
</evidence>
<keyword evidence="5 14" id="KW-0552">Olfaction</keyword>
<dbReference type="SUPFAM" id="SSF81321">
    <property type="entry name" value="Family A G protein-coupled receptor-like"/>
    <property type="match status" value="1"/>
</dbReference>
<dbReference type="InterPro" id="IPR000725">
    <property type="entry name" value="Olfact_rcpt"/>
</dbReference>
<dbReference type="Proteomes" id="UP001162483">
    <property type="component" value="Unassembled WGS sequence"/>
</dbReference>
<evidence type="ECO:0000313" key="17">
    <source>
        <dbReference type="Proteomes" id="UP001162483"/>
    </source>
</evidence>
<feature type="transmembrane region" description="Helical" evidence="14">
    <location>
        <begin position="6"/>
        <end position="27"/>
    </location>
</feature>
<proteinExistence type="inferred from homology"/>
<evidence type="ECO:0000256" key="8">
    <source>
        <dbReference type="ARBA" id="ARBA00023136"/>
    </source>
</evidence>
<dbReference type="PROSITE" id="PS00237">
    <property type="entry name" value="G_PROTEIN_RECEP_F1_1"/>
    <property type="match status" value="1"/>
</dbReference>
<gene>
    <name evidence="16" type="ORF">SPARVUS_LOCUS36130</name>
</gene>
<accession>A0ABN9A6K3</accession>
<evidence type="ECO:0000259" key="15">
    <source>
        <dbReference type="PROSITE" id="PS50262"/>
    </source>
</evidence>
<reference evidence="16" key="1">
    <citation type="submission" date="2023-05" db="EMBL/GenBank/DDBJ databases">
        <authorList>
            <person name="Stuckert A."/>
        </authorList>
    </citation>
    <scope>NUCLEOTIDE SEQUENCE</scope>
</reference>
<evidence type="ECO:0000256" key="5">
    <source>
        <dbReference type="ARBA" id="ARBA00022725"/>
    </source>
</evidence>
<dbReference type="InterPro" id="IPR050939">
    <property type="entry name" value="Olfactory_GPCR1"/>
</dbReference>
<evidence type="ECO:0000256" key="1">
    <source>
        <dbReference type="ARBA" id="ARBA00004651"/>
    </source>
</evidence>
<evidence type="ECO:0000256" key="9">
    <source>
        <dbReference type="ARBA" id="ARBA00023157"/>
    </source>
</evidence>
<keyword evidence="10 13" id="KW-0675">Receptor</keyword>
<feature type="domain" description="G-protein coupled receptors family 1 profile" evidence="15">
    <location>
        <begin position="16"/>
        <end position="156"/>
    </location>
</feature>
<sequence>MFFLFLLLVQCMTIVVNIFILLVVASVQHLHTPMYFFLCQLASAEMMFTINIIPNLLHIVLVEGAIISVIGCVIQFYIFSVSTNAESFFLTLMSYDRYMAICNPLHYNSLMSLSFCFRLAVITWIFSFSSTLIVIIQLCTLQFCGSNIIDHYYCDLAPLLEHSCSDVSLVKNTDIFFFHSHCSISIYFHFHNLPSYCHRCTSHSIIYWKTKGLLNLQLTFGCGLYILPDINNHLCDS</sequence>
<organism evidence="16 17">
    <name type="scientific">Staurois parvus</name>
    <dbReference type="NCBI Taxonomy" id="386267"/>
    <lineage>
        <taxon>Eukaryota</taxon>
        <taxon>Metazoa</taxon>
        <taxon>Chordata</taxon>
        <taxon>Craniata</taxon>
        <taxon>Vertebrata</taxon>
        <taxon>Euteleostomi</taxon>
        <taxon>Amphibia</taxon>
        <taxon>Batrachia</taxon>
        <taxon>Anura</taxon>
        <taxon>Neobatrachia</taxon>
        <taxon>Ranoidea</taxon>
        <taxon>Ranidae</taxon>
        <taxon>Staurois</taxon>
    </lineage>
</organism>
<evidence type="ECO:0000256" key="2">
    <source>
        <dbReference type="ARBA" id="ARBA00022475"/>
    </source>
</evidence>
<evidence type="ECO:0000256" key="7">
    <source>
        <dbReference type="ARBA" id="ARBA00023040"/>
    </source>
</evidence>
<dbReference type="InterPro" id="IPR000276">
    <property type="entry name" value="GPCR_Rhodpsn"/>
</dbReference>
<protein>
    <recommendedName>
        <fullName evidence="14">Olfactory receptor</fullName>
    </recommendedName>
</protein>
<evidence type="ECO:0000256" key="13">
    <source>
        <dbReference type="RuleBase" id="RU000688"/>
    </source>
</evidence>
<dbReference type="Gene3D" id="1.20.1070.10">
    <property type="entry name" value="Rhodopsin 7-helix transmembrane proteins"/>
    <property type="match status" value="1"/>
</dbReference>
<keyword evidence="9" id="KW-1015">Disulfide bond</keyword>
<keyword evidence="7 13" id="KW-0297">G-protein coupled receptor</keyword>
<feature type="transmembrane region" description="Helical" evidence="14">
    <location>
        <begin position="115"/>
        <end position="138"/>
    </location>
</feature>
<keyword evidence="2 14" id="KW-1003">Cell membrane</keyword>
<dbReference type="PANTHER" id="PTHR24242:SF408">
    <property type="entry name" value="OLFACTORY RECEPTOR 11A1-LIKE"/>
    <property type="match status" value="1"/>
</dbReference>
<feature type="transmembrane region" description="Helical" evidence="14">
    <location>
        <begin position="59"/>
        <end position="79"/>
    </location>
</feature>
<keyword evidence="6 14" id="KW-1133">Transmembrane helix</keyword>
<dbReference type="PRINTS" id="PR00237">
    <property type="entry name" value="GPCRRHODOPSN"/>
</dbReference>
<keyword evidence="4 13" id="KW-0812">Transmembrane</keyword>
<keyword evidence="8 14" id="KW-0472">Membrane</keyword>
<comment type="caution">
    <text evidence="16">The sequence shown here is derived from an EMBL/GenBank/DDBJ whole genome shotgun (WGS) entry which is preliminary data.</text>
</comment>
<name>A0ABN9A6K3_9NEOB</name>
<keyword evidence="12 13" id="KW-0807">Transducer</keyword>
<evidence type="ECO:0000256" key="12">
    <source>
        <dbReference type="ARBA" id="ARBA00023224"/>
    </source>
</evidence>
<keyword evidence="11" id="KW-0325">Glycoprotein</keyword>
<evidence type="ECO:0000256" key="3">
    <source>
        <dbReference type="ARBA" id="ARBA00022606"/>
    </source>
</evidence>
<comment type="subcellular location">
    <subcellularLocation>
        <location evidence="1 14">Cell membrane</location>
        <topology evidence="1 14">Multi-pass membrane protein</topology>
    </subcellularLocation>
</comment>
<evidence type="ECO:0000256" key="4">
    <source>
        <dbReference type="ARBA" id="ARBA00022692"/>
    </source>
</evidence>
<dbReference type="EMBL" id="CATNWA010000015">
    <property type="protein sequence ID" value="CAI9531641.1"/>
    <property type="molecule type" value="Genomic_DNA"/>
</dbReference>
<dbReference type="PRINTS" id="PR00245">
    <property type="entry name" value="OLFACTORYR"/>
</dbReference>
<dbReference type="InterPro" id="IPR017452">
    <property type="entry name" value="GPCR_Rhodpsn_7TM"/>
</dbReference>
<evidence type="ECO:0000256" key="10">
    <source>
        <dbReference type="ARBA" id="ARBA00023170"/>
    </source>
</evidence>
<evidence type="ECO:0000256" key="6">
    <source>
        <dbReference type="ARBA" id="ARBA00022989"/>
    </source>
</evidence>